<dbReference type="InterPro" id="IPR050109">
    <property type="entry name" value="HTH-type_TetR-like_transc_reg"/>
</dbReference>
<reference evidence="5" key="1">
    <citation type="submission" date="2020-05" db="EMBL/GenBank/DDBJ databases">
        <authorList>
            <person name="Chiriac C."/>
            <person name="Salcher M."/>
            <person name="Ghai R."/>
            <person name="Kavagutti S V."/>
        </authorList>
    </citation>
    <scope>NUCLEOTIDE SEQUENCE</scope>
</reference>
<dbReference type="InterPro" id="IPR023772">
    <property type="entry name" value="DNA-bd_HTH_TetR-type_CS"/>
</dbReference>
<evidence type="ECO:0000259" key="4">
    <source>
        <dbReference type="PROSITE" id="PS50977"/>
    </source>
</evidence>
<sequence length="200" mass="22138">MSIAERSTRSRVDSEQKLINAAAEMLGEVGPRAMSVRGIAERAGVNHGLVHHYFGGKDGLLQAAMTQLVEQHADFVREQSHGSPIPVPLALKEDQSYLRAVVRSVLDDEMELAETELRAGVSVPRTALQHAITQRNMAEADLETKARFSLGMATEMGWAALEPFIFATMDVQGEKEKEAVRAYVRNLQYLFLQNITDSKT</sequence>
<dbReference type="SUPFAM" id="SSF46689">
    <property type="entry name" value="Homeodomain-like"/>
    <property type="match status" value="1"/>
</dbReference>
<dbReference type="PANTHER" id="PTHR30055:SF234">
    <property type="entry name" value="HTH-TYPE TRANSCRIPTIONAL REGULATOR BETI"/>
    <property type="match status" value="1"/>
</dbReference>
<dbReference type="PROSITE" id="PS01081">
    <property type="entry name" value="HTH_TETR_1"/>
    <property type="match status" value="1"/>
</dbReference>
<organism evidence="5">
    <name type="scientific">freshwater metagenome</name>
    <dbReference type="NCBI Taxonomy" id="449393"/>
    <lineage>
        <taxon>unclassified sequences</taxon>
        <taxon>metagenomes</taxon>
        <taxon>ecological metagenomes</taxon>
    </lineage>
</organism>
<dbReference type="GO" id="GO:0000976">
    <property type="term" value="F:transcription cis-regulatory region binding"/>
    <property type="evidence" value="ECO:0007669"/>
    <property type="project" value="TreeGrafter"/>
</dbReference>
<proteinExistence type="predicted"/>
<dbReference type="Pfam" id="PF00440">
    <property type="entry name" value="TetR_N"/>
    <property type="match status" value="1"/>
</dbReference>
<protein>
    <submittedName>
        <fullName evidence="5">Unannotated protein</fullName>
    </submittedName>
</protein>
<gene>
    <name evidence="5" type="ORF">UFOPK2214_00103</name>
</gene>
<name>A0A6J6K275_9ZZZZ</name>
<dbReference type="EMBL" id="CAEZWJ010000002">
    <property type="protein sequence ID" value="CAB4643891.1"/>
    <property type="molecule type" value="Genomic_DNA"/>
</dbReference>
<dbReference type="InterPro" id="IPR001647">
    <property type="entry name" value="HTH_TetR"/>
</dbReference>
<dbReference type="PROSITE" id="PS50977">
    <property type="entry name" value="HTH_TETR_2"/>
    <property type="match status" value="1"/>
</dbReference>
<dbReference type="InterPro" id="IPR009057">
    <property type="entry name" value="Homeodomain-like_sf"/>
</dbReference>
<dbReference type="PANTHER" id="PTHR30055">
    <property type="entry name" value="HTH-TYPE TRANSCRIPTIONAL REGULATOR RUTR"/>
    <property type="match status" value="1"/>
</dbReference>
<dbReference type="GO" id="GO:0003700">
    <property type="term" value="F:DNA-binding transcription factor activity"/>
    <property type="evidence" value="ECO:0007669"/>
    <property type="project" value="TreeGrafter"/>
</dbReference>
<keyword evidence="2" id="KW-0238">DNA-binding</keyword>
<dbReference type="PRINTS" id="PR00455">
    <property type="entry name" value="HTHTETR"/>
</dbReference>
<evidence type="ECO:0000256" key="2">
    <source>
        <dbReference type="ARBA" id="ARBA00023125"/>
    </source>
</evidence>
<accession>A0A6J6K275</accession>
<keyword evidence="3" id="KW-0804">Transcription</keyword>
<evidence type="ECO:0000256" key="3">
    <source>
        <dbReference type="ARBA" id="ARBA00023163"/>
    </source>
</evidence>
<keyword evidence="1" id="KW-0805">Transcription regulation</keyword>
<dbReference type="Gene3D" id="1.10.357.10">
    <property type="entry name" value="Tetracycline Repressor, domain 2"/>
    <property type="match status" value="1"/>
</dbReference>
<dbReference type="AlphaFoldDB" id="A0A6J6K275"/>
<evidence type="ECO:0000313" key="5">
    <source>
        <dbReference type="EMBL" id="CAB4643891.1"/>
    </source>
</evidence>
<feature type="domain" description="HTH tetR-type" evidence="4">
    <location>
        <begin position="12"/>
        <end position="72"/>
    </location>
</feature>
<evidence type="ECO:0000256" key="1">
    <source>
        <dbReference type="ARBA" id="ARBA00023015"/>
    </source>
</evidence>